<sequence length="403" mass="46085">MKEPLLYLCHRIPFPPNKGDKITTYNILKFLSQYYDIHLGCFIDDKYDERYEQQVASFCASYTLIPISRSYSKIKGLTALISGDPITLPFYRRRSMQQWVNMTVEQYRIHKAFIYSGCMAQYVMAPPHPLHTVIHFADIDSDKWRQYAQKSHGIMKAIYQREHKTLASYEKAVAQAFAVSCFVTQAETETFKAMLEPAIQRKILPLENGLDNHFFSPDAPVHLGEPYPLTEENYIVFTGAMDYWANADAVKWFVQHVWPQIYQAHHDAKLYLVGSSPGQEVQALAAQPGVIVTGRVDDVRPYIKHAKAAIAPMQIARGVQNKMLEAMAMAKPIIVSSLTIEGMDECPSSNLVVSDNPTEIADWLINKLEQKPVDASELRQWIEQRFCWEAKLSPLLNYLNQPC</sequence>
<dbReference type="InterPro" id="IPR017521">
    <property type="entry name" value="Sugar_tfrase_PEP-CTERM_Stp1"/>
</dbReference>
<reference evidence="1 2" key="1">
    <citation type="submission" date="2014-12" db="EMBL/GenBank/DDBJ databases">
        <title>Genome sequencing of Photobacterium gaetbulicola AD005a.</title>
        <authorList>
            <person name="Adrian T.G.S."/>
            <person name="Chan K.G."/>
        </authorList>
    </citation>
    <scope>NUCLEOTIDE SEQUENCE [LARGE SCALE GENOMIC DNA]</scope>
    <source>
        <strain evidence="1 2">AD005a</strain>
    </source>
</reference>
<gene>
    <name evidence="1" type="ORF">RJ45_07925</name>
</gene>
<dbReference type="AlphaFoldDB" id="A0A0B9H5Q8"/>
<dbReference type="Gene3D" id="3.40.50.2000">
    <property type="entry name" value="Glycogen Phosphorylase B"/>
    <property type="match status" value="2"/>
</dbReference>
<accession>A0A0B9H5Q8</accession>
<dbReference type="SUPFAM" id="SSF53756">
    <property type="entry name" value="UDP-Glycosyltransferase/glycogen phosphorylase"/>
    <property type="match status" value="1"/>
</dbReference>
<dbReference type="GO" id="GO:0016757">
    <property type="term" value="F:glycosyltransferase activity"/>
    <property type="evidence" value="ECO:0007669"/>
    <property type="project" value="TreeGrafter"/>
</dbReference>
<dbReference type="PANTHER" id="PTHR12526">
    <property type="entry name" value="GLYCOSYLTRANSFERASE"/>
    <property type="match status" value="1"/>
</dbReference>
<evidence type="ECO:0008006" key="3">
    <source>
        <dbReference type="Google" id="ProtNLM"/>
    </source>
</evidence>
<evidence type="ECO:0000313" key="1">
    <source>
        <dbReference type="EMBL" id="KHT64192.1"/>
    </source>
</evidence>
<comment type="caution">
    <text evidence="1">The sequence shown here is derived from an EMBL/GenBank/DDBJ whole genome shotgun (WGS) entry which is preliminary data.</text>
</comment>
<dbReference type="CDD" id="cd03801">
    <property type="entry name" value="GT4_PimA-like"/>
    <property type="match status" value="1"/>
</dbReference>
<dbReference type="Proteomes" id="UP000031278">
    <property type="component" value="Unassembled WGS sequence"/>
</dbReference>
<dbReference type="EMBL" id="JWLZ01000113">
    <property type="protein sequence ID" value="KHT64192.1"/>
    <property type="molecule type" value="Genomic_DNA"/>
</dbReference>
<evidence type="ECO:0000313" key="2">
    <source>
        <dbReference type="Proteomes" id="UP000031278"/>
    </source>
</evidence>
<name>A0A0B9H5Q8_9GAMM</name>
<protein>
    <recommendedName>
        <fullName evidence="3">Glycosyl transferase family 1</fullName>
    </recommendedName>
</protein>
<dbReference type="RefSeq" id="WP_039460455.1">
    <property type="nucleotide sequence ID" value="NZ_JWLZ01000113.1"/>
</dbReference>
<dbReference type="NCBIfam" id="TIGR03087">
    <property type="entry name" value="stp1"/>
    <property type="match status" value="1"/>
</dbReference>
<organism evidence="1 2">
    <name type="scientific">Photobacterium gaetbulicola</name>
    <dbReference type="NCBI Taxonomy" id="1295392"/>
    <lineage>
        <taxon>Bacteria</taxon>
        <taxon>Pseudomonadati</taxon>
        <taxon>Pseudomonadota</taxon>
        <taxon>Gammaproteobacteria</taxon>
        <taxon>Vibrionales</taxon>
        <taxon>Vibrionaceae</taxon>
        <taxon>Photobacterium</taxon>
    </lineage>
</organism>
<dbReference type="Pfam" id="PF13692">
    <property type="entry name" value="Glyco_trans_1_4"/>
    <property type="match status" value="1"/>
</dbReference>
<proteinExistence type="predicted"/>
<dbReference type="PANTHER" id="PTHR12526:SF600">
    <property type="entry name" value="GLYCOSYL TRANSFERASE GROUP 1"/>
    <property type="match status" value="1"/>
</dbReference>